<proteinExistence type="predicted"/>
<evidence type="ECO:0000313" key="2">
    <source>
        <dbReference type="EMBL" id="KAF9518359.1"/>
    </source>
</evidence>
<feature type="region of interest" description="Disordered" evidence="1">
    <location>
        <begin position="77"/>
        <end position="102"/>
    </location>
</feature>
<dbReference type="EMBL" id="MU128925">
    <property type="protein sequence ID" value="KAF9518359.1"/>
    <property type="molecule type" value="Genomic_DNA"/>
</dbReference>
<sequence length="262" mass="27974">MCETYLNVASHPPAEERQDQNAKRRKIEDSNRLRPSASSPALSMQATSYVPFTPLAPPSESPIHHSLPARPAFDIFTGPVEEIPSPGSFPPAEGAKALGGSNADVVNNRRAIRMANMSAAEHLKAELAGLVPLGRNASKRGPAEATKPTTPSDDSNIVEDHPSLPVDDPLPPQLSDNAYPPQDHEVGGANPEIPSDGPRGHKRKIDEVEEVDPASVDDILEPDISEDVDEDQADVPSKARVVNPDGTVDQVDTVRCAIFACV</sequence>
<reference evidence="2" key="1">
    <citation type="journal article" date="2020" name="Nat. Commun.">
        <title>Large-scale genome sequencing of mycorrhizal fungi provides insights into the early evolution of symbiotic traits.</title>
        <authorList>
            <person name="Miyauchi S."/>
            <person name="Kiss E."/>
            <person name="Kuo A."/>
            <person name="Drula E."/>
            <person name="Kohler A."/>
            <person name="Sanchez-Garcia M."/>
            <person name="Morin E."/>
            <person name="Andreopoulos B."/>
            <person name="Barry K.W."/>
            <person name="Bonito G."/>
            <person name="Buee M."/>
            <person name="Carver A."/>
            <person name="Chen C."/>
            <person name="Cichocki N."/>
            <person name="Clum A."/>
            <person name="Culley D."/>
            <person name="Crous P.W."/>
            <person name="Fauchery L."/>
            <person name="Girlanda M."/>
            <person name="Hayes R.D."/>
            <person name="Keri Z."/>
            <person name="LaButti K."/>
            <person name="Lipzen A."/>
            <person name="Lombard V."/>
            <person name="Magnuson J."/>
            <person name="Maillard F."/>
            <person name="Murat C."/>
            <person name="Nolan M."/>
            <person name="Ohm R.A."/>
            <person name="Pangilinan J."/>
            <person name="Pereira M.F."/>
            <person name="Perotto S."/>
            <person name="Peter M."/>
            <person name="Pfister S."/>
            <person name="Riley R."/>
            <person name="Sitrit Y."/>
            <person name="Stielow J.B."/>
            <person name="Szollosi G."/>
            <person name="Zifcakova L."/>
            <person name="Stursova M."/>
            <person name="Spatafora J.W."/>
            <person name="Tedersoo L."/>
            <person name="Vaario L.M."/>
            <person name="Yamada A."/>
            <person name="Yan M."/>
            <person name="Wang P."/>
            <person name="Xu J."/>
            <person name="Bruns T."/>
            <person name="Baldrian P."/>
            <person name="Vilgalys R."/>
            <person name="Dunand C."/>
            <person name="Henrissat B."/>
            <person name="Grigoriev I.V."/>
            <person name="Hibbett D."/>
            <person name="Nagy L.G."/>
            <person name="Martin F.M."/>
        </authorList>
    </citation>
    <scope>NUCLEOTIDE SEQUENCE</scope>
    <source>
        <strain evidence="2">UP504</strain>
    </source>
</reference>
<protein>
    <submittedName>
        <fullName evidence="2">Uncharacterized protein</fullName>
    </submittedName>
</protein>
<feature type="region of interest" description="Disordered" evidence="1">
    <location>
        <begin position="51"/>
        <end position="70"/>
    </location>
</feature>
<dbReference type="Proteomes" id="UP000886523">
    <property type="component" value="Unassembled WGS sequence"/>
</dbReference>
<feature type="compositionally biased region" description="Polar residues" evidence="1">
    <location>
        <begin position="36"/>
        <end position="45"/>
    </location>
</feature>
<feature type="compositionally biased region" description="Acidic residues" evidence="1">
    <location>
        <begin position="218"/>
        <end position="233"/>
    </location>
</feature>
<name>A0A9P6B5Z8_9AGAM</name>
<keyword evidence="3" id="KW-1185">Reference proteome</keyword>
<comment type="caution">
    <text evidence="2">The sequence shown here is derived from an EMBL/GenBank/DDBJ whole genome shotgun (WGS) entry which is preliminary data.</text>
</comment>
<organism evidence="2 3">
    <name type="scientific">Hydnum rufescens UP504</name>
    <dbReference type="NCBI Taxonomy" id="1448309"/>
    <lineage>
        <taxon>Eukaryota</taxon>
        <taxon>Fungi</taxon>
        <taxon>Dikarya</taxon>
        <taxon>Basidiomycota</taxon>
        <taxon>Agaricomycotina</taxon>
        <taxon>Agaricomycetes</taxon>
        <taxon>Cantharellales</taxon>
        <taxon>Hydnaceae</taxon>
        <taxon>Hydnum</taxon>
    </lineage>
</organism>
<gene>
    <name evidence="2" type="ORF">BS47DRAFT_293791</name>
</gene>
<evidence type="ECO:0000313" key="3">
    <source>
        <dbReference type="Proteomes" id="UP000886523"/>
    </source>
</evidence>
<accession>A0A9P6B5Z8</accession>
<dbReference type="OrthoDB" id="372487at2759"/>
<feature type="region of interest" description="Disordered" evidence="1">
    <location>
        <begin position="1"/>
        <end position="45"/>
    </location>
</feature>
<dbReference type="AlphaFoldDB" id="A0A9P6B5Z8"/>
<evidence type="ECO:0000256" key="1">
    <source>
        <dbReference type="SAM" id="MobiDB-lite"/>
    </source>
</evidence>
<feature type="region of interest" description="Disordered" evidence="1">
    <location>
        <begin position="132"/>
        <end position="241"/>
    </location>
</feature>
<feature type="compositionally biased region" description="Basic and acidic residues" evidence="1">
    <location>
        <begin position="13"/>
        <end position="32"/>
    </location>
</feature>